<evidence type="ECO:0000256" key="1">
    <source>
        <dbReference type="ARBA" id="ARBA00000085"/>
    </source>
</evidence>
<sequence>MDNTNDKIFFNFSYFALKLLGKGLYSNPWTAIAELVANGLDAKATCVRIFIDMSDKKNSEIEIFDNGTGMTYSDLAEKYVLIGKNKREDLSLDEVSKNKVMGRKGIGKLAALYLSSKYYLISKSAGQESAWYFDMSNERESEIPSLNRVNLSQVEVLSAEYWDKLTSGTMIKLKNVDLTNIGIQSIEGLKARLSDYYVLDSISGKIELAVRYQKNTPIGFQEVAKNIAFRNFYALFDNSESNIKSRIAESVYFPSADDTVRRKPRHTVIIDESAYNTSGTRHFVKEDGSLSEKEIPYSLTGWIGIHASIKKDDAQVNDPLFLKNKAYKSTQLRLYVRKKLAVEDFMPYLKNTQAFSNYIEGEINFDVLDDNSLGDIATSNRQGFAEDDERVALLISLVKPIVSTLIVQRVKVGQEIREEEDKIKKEHEAALKAAEAARQELEIKNRVTEKKLEVASDNIQKYKAQSYTIFSAITEDQKTFSAKTHLVKTNALTIRNSVTTLARKIGIENYRELGAISVATDKILSSLKYSAIAKFNIEDASIKEDLFAFCREYLMNVLQQQYFNIHISVETSGQHIIKFQPQNISLVLDNFLSNSQKSHARNFNLSMEDISGKAYIELWDDGDGFGAVDLNEIFDFGFSNTGGTGIGLYNIKTVIKKMKGTICAENATPSGAKFIIEMP</sequence>
<dbReference type="GO" id="GO:0005524">
    <property type="term" value="F:ATP binding"/>
    <property type="evidence" value="ECO:0007669"/>
    <property type="project" value="UniProtKB-KW"/>
</dbReference>
<dbReference type="PRINTS" id="PR00344">
    <property type="entry name" value="BCTRLSENSOR"/>
</dbReference>
<evidence type="ECO:0000256" key="7">
    <source>
        <dbReference type="SAM" id="Coils"/>
    </source>
</evidence>
<dbReference type="PANTHER" id="PTHR44936:SF9">
    <property type="entry name" value="SENSOR PROTEIN CREC"/>
    <property type="match status" value="1"/>
</dbReference>
<dbReference type="SMART" id="SM00387">
    <property type="entry name" value="HATPase_c"/>
    <property type="match status" value="1"/>
</dbReference>
<dbReference type="InterPro" id="IPR050980">
    <property type="entry name" value="2C_sensor_his_kinase"/>
</dbReference>
<keyword evidence="6" id="KW-0902">Two-component regulatory system</keyword>
<keyword evidence="3" id="KW-0597">Phosphoprotein</keyword>
<feature type="domain" description="Histidine kinase" evidence="8">
    <location>
        <begin position="584"/>
        <end position="679"/>
    </location>
</feature>
<dbReference type="PROSITE" id="PS50109">
    <property type="entry name" value="HIS_KIN"/>
    <property type="match status" value="1"/>
</dbReference>
<dbReference type="InterPro" id="IPR005467">
    <property type="entry name" value="His_kinase_dom"/>
</dbReference>
<evidence type="ECO:0000259" key="8">
    <source>
        <dbReference type="PROSITE" id="PS50109"/>
    </source>
</evidence>
<keyword evidence="5" id="KW-0418">Kinase</keyword>
<comment type="catalytic activity">
    <reaction evidence="1">
        <text>ATP + protein L-histidine = ADP + protein N-phospho-L-histidine.</text>
        <dbReference type="EC" id="2.7.13.3"/>
    </reaction>
</comment>
<reference evidence="9 10" key="1">
    <citation type="submission" date="2018-02" db="EMBL/GenBank/DDBJ databases">
        <title>Complete genome sequencing of Faecalibacterium prausnitzii strains isolated from the human gut.</title>
        <authorList>
            <person name="Fitzgerald B.C."/>
            <person name="Shkoporov A.N."/>
            <person name="Ross P.R."/>
            <person name="Hill C."/>
        </authorList>
    </citation>
    <scope>NUCLEOTIDE SEQUENCE [LARGE SCALE GENOMIC DNA]</scope>
    <source>
        <strain evidence="9 10">APC922/41-1</strain>
    </source>
</reference>
<accession>A0A329UJY7</accession>
<dbReference type="Gene3D" id="3.30.565.10">
    <property type="entry name" value="Histidine kinase-like ATPase, C-terminal domain"/>
    <property type="match status" value="2"/>
</dbReference>
<proteinExistence type="predicted"/>
<dbReference type="Pfam" id="PF13589">
    <property type="entry name" value="HATPase_c_3"/>
    <property type="match status" value="1"/>
</dbReference>
<dbReference type="InterPro" id="IPR004358">
    <property type="entry name" value="Sig_transdc_His_kin-like_C"/>
</dbReference>
<keyword evidence="7" id="KW-0175">Coiled coil</keyword>
<gene>
    <name evidence="9" type="ORF">C4N23_03225</name>
</gene>
<evidence type="ECO:0000256" key="4">
    <source>
        <dbReference type="ARBA" id="ARBA00022679"/>
    </source>
</evidence>
<dbReference type="GO" id="GO:0000160">
    <property type="term" value="P:phosphorelay signal transduction system"/>
    <property type="evidence" value="ECO:0007669"/>
    <property type="project" value="UniProtKB-KW"/>
</dbReference>
<dbReference type="EC" id="2.7.13.3" evidence="2"/>
<feature type="coiled-coil region" evidence="7">
    <location>
        <begin position="417"/>
        <end position="465"/>
    </location>
</feature>
<evidence type="ECO:0000313" key="10">
    <source>
        <dbReference type="Proteomes" id="UP000250429"/>
    </source>
</evidence>
<organism evidence="9 10">
    <name type="scientific">Faecalibacterium hattorii</name>
    <dbReference type="NCBI Taxonomy" id="2935520"/>
    <lineage>
        <taxon>Bacteria</taxon>
        <taxon>Bacillati</taxon>
        <taxon>Bacillota</taxon>
        <taxon>Clostridia</taxon>
        <taxon>Eubacteriales</taxon>
        <taxon>Oscillospiraceae</taxon>
        <taxon>Faecalibacterium</taxon>
    </lineage>
</organism>
<dbReference type="InterPro" id="IPR003594">
    <property type="entry name" value="HATPase_dom"/>
</dbReference>
<keyword evidence="9" id="KW-0067">ATP-binding</keyword>
<keyword evidence="9" id="KW-0547">Nucleotide-binding</keyword>
<dbReference type="GO" id="GO:0004673">
    <property type="term" value="F:protein histidine kinase activity"/>
    <property type="evidence" value="ECO:0007669"/>
    <property type="project" value="UniProtKB-EC"/>
</dbReference>
<evidence type="ECO:0000256" key="5">
    <source>
        <dbReference type="ARBA" id="ARBA00022777"/>
    </source>
</evidence>
<dbReference type="RefSeq" id="WP_112144007.1">
    <property type="nucleotide sequence ID" value="NZ_PRLC01000003.1"/>
</dbReference>
<dbReference type="InterPro" id="IPR036890">
    <property type="entry name" value="HATPase_C_sf"/>
</dbReference>
<dbReference type="Proteomes" id="UP000250429">
    <property type="component" value="Unassembled WGS sequence"/>
</dbReference>
<dbReference type="Pfam" id="PF02518">
    <property type="entry name" value="HATPase_c"/>
    <property type="match status" value="1"/>
</dbReference>
<keyword evidence="4" id="KW-0808">Transferase</keyword>
<dbReference type="EMBL" id="PRLC01000003">
    <property type="protein sequence ID" value="RAW62885.1"/>
    <property type="molecule type" value="Genomic_DNA"/>
</dbReference>
<name>A0A329UJY7_9FIRM</name>
<protein>
    <recommendedName>
        <fullName evidence="2">histidine kinase</fullName>
        <ecNumber evidence="2">2.7.13.3</ecNumber>
    </recommendedName>
</protein>
<dbReference type="AlphaFoldDB" id="A0A329UJY7"/>
<evidence type="ECO:0000256" key="3">
    <source>
        <dbReference type="ARBA" id="ARBA00022553"/>
    </source>
</evidence>
<dbReference type="SUPFAM" id="SSF55874">
    <property type="entry name" value="ATPase domain of HSP90 chaperone/DNA topoisomerase II/histidine kinase"/>
    <property type="match status" value="2"/>
</dbReference>
<evidence type="ECO:0000256" key="2">
    <source>
        <dbReference type="ARBA" id="ARBA00012438"/>
    </source>
</evidence>
<comment type="caution">
    <text evidence="9">The sequence shown here is derived from an EMBL/GenBank/DDBJ whole genome shotgun (WGS) entry which is preliminary data.</text>
</comment>
<dbReference type="PANTHER" id="PTHR44936">
    <property type="entry name" value="SENSOR PROTEIN CREC"/>
    <property type="match status" value="1"/>
</dbReference>
<evidence type="ECO:0000313" key="9">
    <source>
        <dbReference type="EMBL" id="RAW62885.1"/>
    </source>
</evidence>
<evidence type="ECO:0000256" key="6">
    <source>
        <dbReference type="ARBA" id="ARBA00023012"/>
    </source>
</evidence>
<keyword evidence="10" id="KW-1185">Reference proteome</keyword>